<keyword evidence="3" id="KW-1185">Reference proteome</keyword>
<dbReference type="AlphaFoldDB" id="A0A5D2JTU4"/>
<feature type="region of interest" description="Disordered" evidence="1">
    <location>
        <begin position="50"/>
        <end position="90"/>
    </location>
</feature>
<protein>
    <recommendedName>
        <fullName evidence="4">Tripeptidyl peptidase II Ig-like domain-containing protein</fullName>
    </recommendedName>
</protein>
<dbReference type="InterPro" id="IPR046939">
    <property type="entry name" value="TPPII_C_sf"/>
</dbReference>
<proteinExistence type="predicted"/>
<gene>
    <name evidence="2" type="ORF">ES332_D08G125000v1</name>
</gene>
<organism evidence="2 3">
    <name type="scientific">Gossypium tomentosum</name>
    <name type="common">Hawaiian cotton</name>
    <name type="synonym">Gossypium sandvicense</name>
    <dbReference type="NCBI Taxonomy" id="34277"/>
    <lineage>
        <taxon>Eukaryota</taxon>
        <taxon>Viridiplantae</taxon>
        <taxon>Streptophyta</taxon>
        <taxon>Embryophyta</taxon>
        <taxon>Tracheophyta</taxon>
        <taxon>Spermatophyta</taxon>
        <taxon>Magnoliopsida</taxon>
        <taxon>eudicotyledons</taxon>
        <taxon>Gunneridae</taxon>
        <taxon>Pentapetalae</taxon>
        <taxon>rosids</taxon>
        <taxon>malvids</taxon>
        <taxon>Malvales</taxon>
        <taxon>Malvaceae</taxon>
        <taxon>Malvoideae</taxon>
        <taxon>Gossypium</taxon>
    </lineage>
</organism>
<dbReference type="EMBL" id="CM017630">
    <property type="protein sequence ID" value="TYH57976.1"/>
    <property type="molecule type" value="Genomic_DNA"/>
</dbReference>
<evidence type="ECO:0000313" key="2">
    <source>
        <dbReference type="EMBL" id="TYH57976.1"/>
    </source>
</evidence>
<dbReference type="Proteomes" id="UP000322667">
    <property type="component" value="Chromosome D08"/>
</dbReference>
<name>A0A5D2JTU4_GOSTO</name>
<evidence type="ECO:0000313" key="3">
    <source>
        <dbReference type="Proteomes" id="UP000322667"/>
    </source>
</evidence>
<reference evidence="2 3" key="1">
    <citation type="submission" date="2019-07" db="EMBL/GenBank/DDBJ databases">
        <title>WGS assembly of Gossypium tomentosum.</title>
        <authorList>
            <person name="Chen Z.J."/>
            <person name="Sreedasyam A."/>
            <person name="Ando A."/>
            <person name="Song Q."/>
            <person name="De L."/>
            <person name="Hulse-Kemp A."/>
            <person name="Ding M."/>
            <person name="Ye W."/>
            <person name="Kirkbride R."/>
            <person name="Jenkins J."/>
            <person name="Plott C."/>
            <person name="Lovell J."/>
            <person name="Lin Y.-M."/>
            <person name="Vaughn R."/>
            <person name="Liu B."/>
            <person name="Li W."/>
            <person name="Simpson S."/>
            <person name="Scheffler B."/>
            <person name="Saski C."/>
            <person name="Grover C."/>
            <person name="Hu G."/>
            <person name="Conover J."/>
            <person name="Carlson J."/>
            <person name="Shu S."/>
            <person name="Boston L."/>
            <person name="Williams M."/>
            <person name="Peterson D."/>
            <person name="Mcgee K."/>
            <person name="Jones D."/>
            <person name="Wendel J."/>
            <person name="Stelly D."/>
            <person name="Grimwood J."/>
            <person name="Schmutz J."/>
        </authorList>
    </citation>
    <scope>NUCLEOTIDE SEQUENCE [LARGE SCALE GENOMIC DNA]</scope>
    <source>
        <strain evidence="2">7179.01</strain>
    </source>
</reference>
<sequence length="350" mass="39279">MGNGTFKSSVLVPGKKEAFYLSPPNQDKLPKNSSQGSILLGAISHGKLSYAGQEEGKDPRKNPVSYQISYVIPPNKTDEDKRKGSSAACSKPIAERLEEEVRDAKLKVFGSLKQDTDEGRSEWKKLAQLLKSEYPEYTPLLVKIMESLLSRDNIDDKTQHYDEVIDAANEVIDSIDRDELAKFFSLKSDPEDEEAEKNKKKMETSRNQLAQALYQKGLALAEIETLKGEKASVLAAIEGTKDSDQTGGQSAVGSDVQSDLFEENFKELTKWVDLKSSKYGTLSVLRERRCGRLGTALKVVNEMIQDDGEPPKKKLYELKLSLLDEIGWSHLSTYERQWMHVRFPPSLPLF</sequence>
<accession>A0A5D2JTU4</accession>
<evidence type="ECO:0000256" key="1">
    <source>
        <dbReference type="SAM" id="MobiDB-lite"/>
    </source>
</evidence>
<evidence type="ECO:0008006" key="4">
    <source>
        <dbReference type="Google" id="ProtNLM"/>
    </source>
</evidence>
<dbReference type="Gene3D" id="1.25.40.710">
    <property type="match status" value="1"/>
</dbReference>